<dbReference type="GeneID" id="19902143"/>
<feature type="transmembrane region" description="Helical" evidence="6">
    <location>
        <begin position="12"/>
        <end position="33"/>
    </location>
</feature>
<reference evidence="9" key="1">
    <citation type="submission" date="2012-06" db="EMBL/GenBank/DDBJ databases">
        <title>The genome sequence of Coniosporium apollinis CBS 100218.</title>
        <authorList>
            <consortium name="The Broad Institute Genome Sequencing Platform"/>
            <person name="Cuomo C."/>
            <person name="Gorbushina A."/>
            <person name="Noack S."/>
            <person name="Walker B."/>
            <person name="Young S.K."/>
            <person name="Zeng Q."/>
            <person name="Gargeya S."/>
            <person name="Fitzgerald M."/>
            <person name="Haas B."/>
            <person name="Abouelleil A."/>
            <person name="Alvarado L."/>
            <person name="Arachchi H.M."/>
            <person name="Berlin A.M."/>
            <person name="Chapman S.B."/>
            <person name="Goldberg J."/>
            <person name="Griggs A."/>
            <person name="Gujja S."/>
            <person name="Hansen M."/>
            <person name="Howarth C."/>
            <person name="Imamovic A."/>
            <person name="Larimer J."/>
            <person name="McCowan C."/>
            <person name="Montmayeur A."/>
            <person name="Murphy C."/>
            <person name="Neiman D."/>
            <person name="Pearson M."/>
            <person name="Priest M."/>
            <person name="Roberts A."/>
            <person name="Saif S."/>
            <person name="Shea T."/>
            <person name="Sisk P."/>
            <person name="Sykes S."/>
            <person name="Wortman J."/>
            <person name="Nusbaum C."/>
            <person name="Birren B."/>
        </authorList>
    </citation>
    <scope>NUCLEOTIDE SEQUENCE [LARGE SCALE GENOMIC DNA]</scope>
    <source>
        <strain evidence="9">CBS 100218</strain>
    </source>
</reference>
<evidence type="ECO:0000256" key="5">
    <source>
        <dbReference type="SAM" id="MobiDB-lite"/>
    </source>
</evidence>
<organism evidence="8 9">
    <name type="scientific">Coniosporium apollinis (strain CBS 100218)</name>
    <name type="common">Rock-inhabiting black yeast</name>
    <dbReference type="NCBI Taxonomy" id="1168221"/>
    <lineage>
        <taxon>Eukaryota</taxon>
        <taxon>Fungi</taxon>
        <taxon>Dikarya</taxon>
        <taxon>Ascomycota</taxon>
        <taxon>Pezizomycotina</taxon>
        <taxon>Dothideomycetes</taxon>
        <taxon>Dothideomycetes incertae sedis</taxon>
        <taxon>Coniosporium</taxon>
    </lineage>
</organism>
<dbReference type="EC" id="2.3.1.51" evidence="4"/>
<dbReference type="InterPro" id="IPR004552">
    <property type="entry name" value="AGP_acyltrans"/>
</dbReference>
<evidence type="ECO:0000256" key="1">
    <source>
        <dbReference type="ARBA" id="ARBA00008655"/>
    </source>
</evidence>
<dbReference type="OMA" id="MPRPLCY"/>
<dbReference type="InterPro" id="IPR002123">
    <property type="entry name" value="Plipid/glycerol_acylTrfase"/>
</dbReference>
<dbReference type="EMBL" id="JH767575">
    <property type="protein sequence ID" value="EON65594.1"/>
    <property type="molecule type" value="Genomic_DNA"/>
</dbReference>
<dbReference type="GO" id="GO:0003841">
    <property type="term" value="F:1-acylglycerol-3-phosphate O-acyltransferase activity"/>
    <property type="evidence" value="ECO:0007669"/>
    <property type="project" value="UniProtKB-UniRule"/>
</dbReference>
<dbReference type="RefSeq" id="XP_007780911.1">
    <property type="nucleotide sequence ID" value="XM_007782721.1"/>
</dbReference>
<name>R7YUY1_CONA1</name>
<dbReference type="OrthoDB" id="202234at2759"/>
<proteinExistence type="inferred from homology"/>
<protein>
    <recommendedName>
        <fullName evidence="4">1-acyl-sn-glycerol-3-phosphate acyltransferase</fullName>
        <ecNumber evidence="4">2.3.1.51</ecNumber>
    </recommendedName>
</protein>
<evidence type="ECO:0000256" key="3">
    <source>
        <dbReference type="ARBA" id="ARBA00023315"/>
    </source>
</evidence>
<dbReference type="GO" id="GO:0016020">
    <property type="term" value="C:membrane"/>
    <property type="evidence" value="ECO:0007669"/>
    <property type="project" value="InterPro"/>
</dbReference>
<keyword evidence="4" id="KW-0594">Phospholipid biosynthesis</keyword>
<keyword evidence="6" id="KW-0472">Membrane</keyword>
<dbReference type="AlphaFoldDB" id="R7YUY1"/>
<dbReference type="SUPFAM" id="SSF69593">
    <property type="entry name" value="Glycerol-3-phosphate (1)-acyltransferase"/>
    <property type="match status" value="1"/>
</dbReference>
<keyword evidence="6" id="KW-1133">Transmembrane helix</keyword>
<evidence type="ECO:0000313" key="8">
    <source>
        <dbReference type="EMBL" id="EON65594.1"/>
    </source>
</evidence>
<comment type="similarity">
    <text evidence="1 4">Belongs to the 1-acyl-sn-glycerol-3-phosphate acyltransferase family.</text>
</comment>
<keyword evidence="3 4" id="KW-0012">Acyltransferase</keyword>
<dbReference type="GO" id="GO:0005811">
    <property type="term" value="C:lipid droplet"/>
    <property type="evidence" value="ECO:0007669"/>
    <property type="project" value="EnsemblFungi"/>
</dbReference>
<dbReference type="SMART" id="SM00563">
    <property type="entry name" value="PlsC"/>
    <property type="match status" value="1"/>
</dbReference>
<dbReference type="GO" id="GO:0005783">
    <property type="term" value="C:endoplasmic reticulum"/>
    <property type="evidence" value="ECO:0007669"/>
    <property type="project" value="TreeGrafter"/>
</dbReference>
<keyword evidence="4" id="KW-0444">Lipid biosynthesis</keyword>
<evidence type="ECO:0000313" key="9">
    <source>
        <dbReference type="Proteomes" id="UP000016924"/>
    </source>
</evidence>
<evidence type="ECO:0000256" key="2">
    <source>
        <dbReference type="ARBA" id="ARBA00022679"/>
    </source>
</evidence>
<keyword evidence="2 4" id="KW-0808">Transferase</keyword>
<gene>
    <name evidence="8" type="ORF">W97_04832</name>
</gene>
<keyword evidence="9" id="KW-1185">Reference proteome</keyword>
<dbReference type="PANTHER" id="PTHR10434:SF11">
    <property type="entry name" value="1-ACYL-SN-GLYCEROL-3-PHOSPHATE ACYLTRANSFERASE"/>
    <property type="match status" value="1"/>
</dbReference>
<dbReference type="Pfam" id="PF01553">
    <property type="entry name" value="Acyltransferase"/>
    <property type="match status" value="1"/>
</dbReference>
<feature type="region of interest" description="Disordered" evidence="5">
    <location>
        <begin position="276"/>
        <end position="305"/>
    </location>
</feature>
<evidence type="ECO:0000259" key="7">
    <source>
        <dbReference type="SMART" id="SM00563"/>
    </source>
</evidence>
<comment type="domain">
    <text evidence="4">The HXXXXD motif is essential for acyltransferase activity and may constitute the binding site for the phosphate moiety of the glycerol-3-phosphate.</text>
</comment>
<evidence type="ECO:0000256" key="4">
    <source>
        <dbReference type="RuleBase" id="RU361267"/>
    </source>
</evidence>
<accession>R7YUY1</accession>
<sequence>MHALIAYPLLGIFSYISLTAALYALSLISPPFLATSMTFYARLLASWFSLLLCATYGVIASLLLRLAGHGGLSQWTVARAFKWSMYLTTGVWFAIEGEEHLQTRPAVFVGNHQTELDVAALGHIFAPYTSVTAKSSLKYIPFLGWFMVLSKSVFIDRTNRATARNAFDGAAEVMRRERQSVFIFPEGTRSYAEQPMLLPFKKGAFHLAVKAQVPVVPVVVENYAHILNVKRRVFRAGTIRISVLPPIETTGLTPADVDDLTQRTRDAMLKEHLRMAQRHSEGSTMSADTAVSSGVDSGKKVVAQL</sequence>
<feature type="compositionally biased region" description="Low complexity" evidence="5">
    <location>
        <begin position="291"/>
        <end position="305"/>
    </location>
</feature>
<keyword evidence="6" id="KW-0812">Transmembrane</keyword>
<dbReference type="PANTHER" id="PTHR10434">
    <property type="entry name" value="1-ACYL-SN-GLYCEROL-3-PHOSPHATE ACYLTRANSFERASE"/>
    <property type="match status" value="1"/>
</dbReference>
<dbReference type="GO" id="GO:0006654">
    <property type="term" value="P:phosphatidic acid biosynthetic process"/>
    <property type="evidence" value="ECO:0007669"/>
    <property type="project" value="TreeGrafter"/>
</dbReference>
<keyword evidence="4" id="KW-0443">Lipid metabolism</keyword>
<feature type="domain" description="Phospholipid/glycerol acyltransferase" evidence="7">
    <location>
        <begin position="106"/>
        <end position="223"/>
    </location>
</feature>
<dbReference type="NCBIfam" id="TIGR00530">
    <property type="entry name" value="AGP_acyltrn"/>
    <property type="match status" value="1"/>
</dbReference>
<dbReference type="Proteomes" id="UP000016924">
    <property type="component" value="Unassembled WGS sequence"/>
</dbReference>
<feature type="transmembrane region" description="Helical" evidence="6">
    <location>
        <begin position="39"/>
        <end position="64"/>
    </location>
</feature>
<dbReference type="HOGENOM" id="CLU_027938_10_0_1"/>
<evidence type="ECO:0000256" key="6">
    <source>
        <dbReference type="SAM" id="Phobius"/>
    </source>
</evidence>
<dbReference type="CDD" id="cd07989">
    <property type="entry name" value="LPLAT_AGPAT-like"/>
    <property type="match status" value="1"/>
</dbReference>
<comment type="catalytic activity">
    <reaction evidence="4">
        <text>a 1-acyl-sn-glycero-3-phosphate + an acyl-CoA = a 1,2-diacyl-sn-glycero-3-phosphate + CoA</text>
        <dbReference type="Rhea" id="RHEA:19709"/>
        <dbReference type="ChEBI" id="CHEBI:57287"/>
        <dbReference type="ChEBI" id="CHEBI:57970"/>
        <dbReference type="ChEBI" id="CHEBI:58342"/>
        <dbReference type="ChEBI" id="CHEBI:58608"/>
        <dbReference type="EC" id="2.3.1.51"/>
    </reaction>
</comment>
<dbReference type="eggNOG" id="KOG2848">
    <property type="taxonomic scope" value="Eukaryota"/>
</dbReference>
<dbReference type="STRING" id="1168221.R7YUY1"/>
<keyword evidence="4" id="KW-1208">Phospholipid metabolism</keyword>